<accession>A0ABN2N2M0</accession>
<dbReference type="SUPFAM" id="SSF46785">
    <property type="entry name" value="Winged helix' DNA-binding domain"/>
    <property type="match status" value="1"/>
</dbReference>
<dbReference type="RefSeq" id="WP_344098825.1">
    <property type="nucleotide sequence ID" value="NZ_BAAANL010000001.1"/>
</dbReference>
<evidence type="ECO:0000259" key="1">
    <source>
        <dbReference type="PROSITE" id="PS50995"/>
    </source>
</evidence>
<dbReference type="Gene3D" id="1.10.10.10">
    <property type="entry name" value="Winged helix-like DNA-binding domain superfamily/Winged helix DNA-binding domain"/>
    <property type="match status" value="1"/>
</dbReference>
<feature type="domain" description="HTH marR-type" evidence="1">
    <location>
        <begin position="1"/>
        <end position="151"/>
    </location>
</feature>
<dbReference type="InterPro" id="IPR036390">
    <property type="entry name" value="WH_DNA-bd_sf"/>
</dbReference>
<dbReference type="SMART" id="SM00347">
    <property type="entry name" value="HTH_MARR"/>
    <property type="match status" value="1"/>
</dbReference>
<keyword evidence="3" id="KW-1185">Reference proteome</keyword>
<dbReference type="InterPro" id="IPR039422">
    <property type="entry name" value="MarR/SlyA-like"/>
</dbReference>
<dbReference type="PANTHER" id="PTHR33164:SF99">
    <property type="entry name" value="MARR FAMILY REGULATORY PROTEIN"/>
    <property type="match status" value="1"/>
</dbReference>
<comment type="caution">
    <text evidence="2">The sequence shown here is derived from an EMBL/GenBank/DDBJ whole genome shotgun (WGS) entry which is preliminary data.</text>
</comment>
<gene>
    <name evidence="2" type="ORF">GCM10009751_02230</name>
</gene>
<reference evidence="2 3" key="1">
    <citation type="journal article" date="2019" name="Int. J. Syst. Evol. Microbiol.">
        <title>The Global Catalogue of Microorganisms (GCM) 10K type strain sequencing project: providing services to taxonomists for standard genome sequencing and annotation.</title>
        <authorList>
            <consortium name="The Broad Institute Genomics Platform"/>
            <consortium name="The Broad Institute Genome Sequencing Center for Infectious Disease"/>
            <person name="Wu L."/>
            <person name="Ma J."/>
        </authorList>
    </citation>
    <scope>NUCLEOTIDE SEQUENCE [LARGE SCALE GENOMIC DNA]</scope>
    <source>
        <strain evidence="2 3">JCM 14326</strain>
    </source>
</reference>
<dbReference type="PROSITE" id="PS50995">
    <property type="entry name" value="HTH_MARR_2"/>
    <property type="match status" value="1"/>
</dbReference>
<dbReference type="Proteomes" id="UP001501094">
    <property type="component" value="Unassembled WGS sequence"/>
</dbReference>
<dbReference type="Pfam" id="PF12802">
    <property type="entry name" value="MarR_2"/>
    <property type="match status" value="1"/>
</dbReference>
<proteinExistence type="predicted"/>
<dbReference type="PANTHER" id="PTHR33164">
    <property type="entry name" value="TRANSCRIPTIONAL REGULATOR, MARR FAMILY"/>
    <property type="match status" value="1"/>
</dbReference>
<dbReference type="EMBL" id="BAAANL010000001">
    <property type="protein sequence ID" value="GAA1849529.1"/>
    <property type="molecule type" value="Genomic_DNA"/>
</dbReference>
<dbReference type="InterPro" id="IPR000835">
    <property type="entry name" value="HTH_MarR-typ"/>
</dbReference>
<evidence type="ECO:0000313" key="3">
    <source>
        <dbReference type="Proteomes" id="UP001501094"/>
    </source>
</evidence>
<name>A0ABN2N2M0_9MICO</name>
<dbReference type="InterPro" id="IPR036388">
    <property type="entry name" value="WH-like_DNA-bd_sf"/>
</dbReference>
<evidence type="ECO:0000313" key="2">
    <source>
        <dbReference type="EMBL" id="GAA1849529.1"/>
    </source>
</evidence>
<organism evidence="2 3">
    <name type="scientific">Myceligenerans crystallogenes</name>
    <dbReference type="NCBI Taxonomy" id="316335"/>
    <lineage>
        <taxon>Bacteria</taxon>
        <taxon>Bacillati</taxon>
        <taxon>Actinomycetota</taxon>
        <taxon>Actinomycetes</taxon>
        <taxon>Micrococcales</taxon>
        <taxon>Promicromonosporaceae</taxon>
        <taxon>Myceligenerans</taxon>
    </lineage>
</organism>
<sequence>MASTTSDVPWLDAGQQRDWRAFLEGSARFFDALGAAHDAELDLTTGEYSLLVRLSEAPGHTLRMSVLAEGLVLSRSRLTHTVTRMEARGLVERCSADGDRRGVNCRLTDVGLQVLEAAAPGHVRAVRRLLVDVLEPEELASLGRIMDKISGASLEELEGTDRCAS</sequence>
<protein>
    <submittedName>
        <fullName evidence="2">MarR family transcriptional regulator</fullName>
    </submittedName>
</protein>
<dbReference type="PRINTS" id="PR00598">
    <property type="entry name" value="HTHMARR"/>
</dbReference>